<dbReference type="PANTHER" id="PTHR13878">
    <property type="entry name" value="GULONOLACTONE OXIDASE"/>
    <property type="match status" value="1"/>
</dbReference>
<dbReference type="SUPFAM" id="SSF56176">
    <property type="entry name" value="FAD-binding/transporter-associated domain-like"/>
    <property type="match status" value="1"/>
</dbReference>
<dbReference type="InterPro" id="IPR016166">
    <property type="entry name" value="FAD-bd_PCMH"/>
</dbReference>
<dbReference type="Pfam" id="PF01565">
    <property type="entry name" value="FAD_binding_4"/>
    <property type="match status" value="1"/>
</dbReference>
<dbReference type="Proteomes" id="UP000243515">
    <property type="component" value="Unassembled WGS sequence"/>
</dbReference>
<evidence type="ECO:0000313" key="5">
    <source>
        <dbReference type="EMBL" id="OXV06052.1"/>
    </source>
</evidence>
<keyword evidence="6" id="KW-1185">Reference proteome</keyword>
<evidence type="ECO:0000313" key="6">
    <source>
        <dbReference type="Proteomes" id="UP000243515"/>
    </source>
</evidence>
<sequence>MRIFAIAFIFKFVLAVTADSAPRCRCTPDRSCWPSDEQWQALNNSVSGRLTSIQPVAWVCHDPTFNNATCQNLTAINTNSLWRRAQPGAVQMINWESWLPVNQSCYFETPRSVPCGQGKISKYSVVAESVEDIQSAVRFATAHNLRLVIKNSGHDYLGRSTAPESLQIATFKLNDIEFSDDFVPQGAADGKSVGSTITIGAGAVLFEIYAALLTKGKIAVLGSSYTVGAAGGYVQGGGHSPIGSWKGMGSDNAIEFDVVTAEGDLITVNEYQNTDLFWAFRGGGGGTFGVVTRATLRTFDEAPMVVAQINISALASENTNYWPAVATFSSYVPRLEDENCSGYYFMLPNLTFPGLGQISAVAAVILCAERSNTTEVEDLLKPMLDPIRKMAGITVSLQSTAYPKTVPAVTGLLSGGADTTGNIVILGSRLISRELLLSEDGPTRLTNALSQLPAGDTEPFIGHFVAGGQVARNGDQVRSALNPAWRRTAVHLVWTRSWAPGASREDVQAIENQLTHQEVPIFSGLEPGMGAYLNEADANEADFQESFWGPNYARLRTIKQEWDPTGLFITRKGVGSEDWDDAGLCRLTEKRIRP</sequence>
<feature type="domain" description="FAD-binding PCMH-type" evidence="4">
    <location>
        <begin position="116"/>
        <end position="301"/>
    </location>
</feature>
<gene>
    <name evidence="5" type="ORF">Egran_06179</name>
</gene>
<dbReference type="Pfam" id="PF08031">
    <property type="entry name" value="BBE"/>
    <property type="match status" value="1"/>
</dbReference>
<comment type="similarity">
    <text evidence="1">Belongs to the oxygen-dependent FAD-linked oxidoreductase family.</text>
</comment>
<dbReference type="AlphaFoldDB" id="A0A232LPK0"/>
<dbReference type="GO" id="GO:0071949">
    <property type="term" value="F:FAD binding"/>
    <property type="evidence" value="ECO:0007669"/>
    <property type="project" value="InterPro"/>
</dbReference>
<dbReference type="Gene3D" id="3.30.465.10">
    <property type="match status" value="2"/>
</dbReference>
<reference evidence="5 6" key="1">
    <citation type="journal article" date="2015" name="Environ. Microbiol.">
        <title>Metagenome sequence of Elaphomyces granulatus from sporocarp tissue reveals Ascomycota ectomycorrhizal fingerprints of genome expansion and a Proteobacteria-rich microbiome.</title>
        <authorList>
            <person name="Quandt C.A."/>
            <person name="Kohler A."/>
            <person name="Hesse C.N."/>
            <person name="Sharpton T.J."/>
            <person name="Martin F."/>
            <person name="Spatafora J.W."/>
        </authorList>
    </citation>
    <scope>NUCLEOTIDE SEQUENCE [LARGE SCALE GENOMIC DNA]</scope>
    <source>
        <strain evidence="5 6">OSC145934</strain>
    </source>
</reference>
<protein>
    <recommendedName>
        <fullName evidence="4">FAD-binding PCMH-type domain-containing protein</fullName>
    </recommendedName>
</protein>
<comment type="caution">
    <text evidence="5">The sequence shown here is derived from an EMBL/GenBank/DDBJ whole genome shotgun (WGS) entry which is preliminary data.</text>
</comment>
<evidence type="ECO:0000256" key="2">
    <source>
        <dbReference type="ARBA" id="ARBA00023002"/>
    </source>
</evidence>
<keyword evidence="3" id="KW-0732">Signal</keyword>
<dbReference type="GO" id="GO:0016491">
    <property type="term" value="F:oxidoreductase activity"/>
    <property type="evidence" value="ECO:0007669"/>
    <property type="project" value="UniProtKB-KW"/>
</dbReference>
<dbReference type="InterPro" id="IPR006094">
    <property type="entry name" value="Oxid_FAD_bind_N"/>
</dbReference>
<evidence type="ECO:0000259" key="4">
    <source>
        <dbReference type="PROSITE" id="PS51387"/>
    </source>
</evidence>
<evidence type="ECO:0000256" key="1">
    <source>
        <dbReference type="ARBA" id="ARBA00005466"/>
    </source>
</evidence>
<dbReference type="EMBL" id="NPHW01006174">
    <property type="protein sequence ID" value="OXV06052.1"/>
    <property type="molecule type" value="Genomic_DNA"/>
</dbReference>
<dbReference type="InterPro" id="IPR050432">
    <property type="entry name" value="FAD-linked_Oxidoreductases_BP"/>
</dbReference>
<name>A0A232LPK0_9EURO</name>
<feature type="signal peptide" evidence="3">
    <location>
        <begin position="1"/>
        <end position="15"/>
    </location>
</feature>
<dbReference type="PROSITE" id="PS51387">
    <property type="entry name" value="FAD_PCMH"/>
    <property type="match status" value="1"/>
</dbReference>
<dbReference type="InterPro" id="IPR016169">
    <property type="entry name" value="FAD-bd_PCMH_sub2"/>
</dbReference>
<evidence type="ECO:0000256" key="3">
    <source>
        <dbReference type="SAM" id="SignalP"/>
    </source>
</evidence>
<proteinExistence type="inferred from homology"/>
<dbReference type="PANTHER" id="PTHR13878:SF155">
    <property type="entry name" value="ALCOHOL OXIDASE, PUTATIVE (AFU_ORTHOLOGUE AFUA_4G00430)-RELATED"/>
    <property type="match status" value="1"/>
</dbReference>
<organism evidence="5 6">
    <name type="scientific">Elaphomyces granulatus</name>
    <dbReference type="NCBI Taxonomy" id="519963"/>
    <lineage>
        <taxon>Eukaryota</taxon>
        <taxon>Fungi</taxon>
        <taxon>Dikarya</taxon>
        <taxon>Ascomycota</taxon>
        <taxon>Pezizomycotina</taxon>
        <taxon>Eurotiomycetes</taxon>
        <taxon>Eurotiomycetidae</taxon>
        <taxon>Eurotiales</taxon>
        <taxon>Elaphomycetaceae</taxon>
        <taxon>Elaphomyces</taxon>
    </lineage>
</organism>
<accession>A0A232LPK0</accession>
<feature type="chain" id="PRO_5012692071" description="FAD-binding PCMH-type domain-containing protein" evidence="3">
    <location>
        <begin position="16"/>
        <end position="594"/>
    </location>
</feature>
<dbReference type="InterPro" id="IPR036318">
    <property type="entry name" value="FAD-bd_PCMH-like_sf"/>
</dbReference>
<dbReference type="OrthoDB" id="9983560at2759"/>
<dbReference type="InterPro" id="IPR012951">
    <property type="entry name" value="BBE"/>
</dbReference>
<keyword evidence="2" id="KW-0560">Oxidoreductase</keyword>